<accession>A0A3G8F343</accession>
<reference evidence="2" key="1">
    <citation type="submission" date="2018-11" db="EMBL/GenBank/DDBJ databases">
        <authorList>
            <person name="Olsen N.S."/>
            <person name="Kot W."/>
            <person name="Hansen L.H."/>
        </authorList>
    </citation>
    <scope>NUCLEOTIDE SEQUENCE [LARGE SCALE GENOMIC DNA]</scope>
</reference>
<organism evidence="1 2">
    <name type="scientific">Salmonella phage Lumpael</name>
    <dbReference type="NCBI Taxonomy" id="2488859"/>
    <lineage>
        <taxon>Viruses</taxon>
        <taxon>Duplodnaviria</taxon>
        <taxon>Heunggongvirae</taxon>
        <taxon>Uroviricota</taxon>
        <taxon>Caudoviricetes</taxon>
        <taxon>Murrayvirus</taxon>
        <taxon>Murrayvirus lumpael</taxon>
    </lineage>
</organism>
<dbReference type="RefSeq" id="YP_009816986.1">
    <property type="nucleotide sequence ID" value="NC_048113.1"/>
</dbReference>
<evidence type="ECO:0000313" key="1">
    <source>
        <dbReference type="EMBL" id="AZF88801.1"/>
    </source>
</evidence>
<protein>
    <submittedName>
        <fullName evidence="1">Uncharacterized protein</fullName>
    </submittedName>
</protein>
<evidence type="ECO:0000313" key="2">
    <source>
        <dbReference type="Proteomes" id="UP000270437"/>
    </source>
</evidence>
<sequence length="122" mass="13019">MKTTYNLDQMALFSAIAAAVGKQAPGLPADNRANVVIEAANMIVAAYALTDAEYMAKKAEAPIAVDLQPTAEQVEAGIASLWDTIPGAMDQLCQDVAEEDQGDLFSDTVTFVWQAMIGKRPQ</sequence>
<dbReference type="EMBL" id="MK125141">
    <property type="protein sequence ID" value="AZF88801.1"/>
    <property type="molecule type" value="Genomic_DNA"/>
</dbReference>
<dbReference type="KEGG" id="vg:55008299"/>
<keyword evidence="2" id="KW-1185">Reference proteome</keyword>
<dbReference type="GeneID" id="55008299"/>
<proteinExistence type="predicted"/>
<name>A0A3G8F343_9CAUD</name>
<dbReference type="Proteomes" id="UP000270437">
    <property type="component" value="Segment"/>
</dbReference>